<keyword evidence="2" id="KW-1185">Reference proteome</keyword>
<proteinExistence type="predicted"/>
<name>A0ABY6HRV2_9ARCH</name>
<protein>
    <submittedName>
        <fullName evidence="1">Uncharacterized protein</fullName>
    </submittedName>
</protein>
<evidence type="ECO:0000313" key="1">
    <source>
        <dbReference type="EMBL" id="UYP46241.1"/>
    </source>
</evidence>
<organism evidence="1 2">
    <name type="scientific">Candidatus Lokiarchaeum ossiferum</name>
    <dbReference type="NCBI Taxonomy" id="2951803"/>
    <lineage>
        <taxon>Archaea</taxon>
        <taxon>Promethearchaeati</taxon>
        <taxon>Promethearchaeota</taxon>
        <taxon>Promethearchaeia</taxon>
        <taxon>Promethearchaeales</taxon>
        <taxon>Promethearchaeaceae</taxon>
        <taxon>Candidatus Lokiarchaeum</taxon>
    </lineage>
</organism>
<sequence>MKVRFTADKNGIEIEIEDNDNNQEYLEKILNQIDQIVDSKYNLLEVLRKEPILEKSTSNEGENKVIKEIINTNSNTNQTENIDTIAESIDQPIKDFAAQVKVDPLKLSQIYDFGYSKYTKGEMEVPPILPDVCSVSKSRSDTQRQALLLLLLATNVLNGNDSLSSKSLTMILTESSIDSTDLSKVKSTDFNKWIKIDGRSYRIFPVGVIKAKKFLNEKIASLGE</sequence>
<accession>A0ABY6HRV2</accession>
<dbReference type="Proteomes" id="UP001208689">
    <property type="component" value="Chromosome"/>
</dbReference>
<gene>
    <name evidence="1" type="ORF">NEF87_002526</name>
</gene>
<reference evidence="1" key="1">
    <citation type="submission" date="2022-09" db="EMBL/GenBank/DDBJ databases">
        <title>Actin cytoskeleton and complex cell architecture in an #Asgard archaeon.</title>
        <authorList>
            <person name="Ponce Toledo R.I."/>
            <person name="Schleper C."/>
            <person name="Rodrigues Oliveira T."/>
            <person name="Wollweber F."/>
            <person name="Xu J."/>
            <person name="Rittmann S."/>
            <person name="Klingl A."/>
            <person name="Pilhofer M."/>
        </authorList>
    </citation>
    <scope>NUCLEOTIDE SEQUENCE</scope>
    <source>
        <strain evidence="1">B-35</strain>
    </source>
</reference>
<evidence type="ECO:0000313" key="2">
    <source>
        <dbReference type="Proteomes" id="UP001208689"/>
    </source>
</evidence>
<dbReference type="EMBL" id="CP104013">
    <property type="protein sequence ID" value="UYP46241.1"/>
    <property type="molecule type" value="Genomic_DNA"/>
</dbReference>